<dbReference type="RefSeq" id="XP_067158924.1">
    <property type="nucleotide sequence ID" value="XM_067302823.1"/>
</dbReference>
<dbReference type="GeneID" id="136992867"/>
<evidence type="ECO:0000256" key="2">
    <source>
        <dbReference type="SAM" id="MobiDB-lite"/>
    </source>
</evidence>
<evidence type="ECO:0000313" key="3">
    <source>
        <dbReference type="Proteomes" id="UP001652627"/>
    </source>
</evidence>
<name>A0ABM4F1U8_9AVES</name>
<feature type="coiled-coil region" evidence="1">
    <location>
        <begin position="78"/>
        <end position="112"/>
    </location>
</feature>
<protein>
    <submittedName>
        <fullName evidence="4">Uncharacterized protein</fullName>
    </submittedName>
</protein>
<organism evidence="3 4">
    <name type="scientific">Apteryx mantelli</name>
    <name type="common">North Island brown kiwi</name>
    <dbReference type="NCBI Taxonomy" id="2696672"/>
    <lineage>
        <taxon>Eukaryota</taxon>
        <taxon>Metazoa</taxon>
        <taxon>Chordata</taxon>
        <taxon>Craniata</taxon>
        <taxon>Vertebrata</taxon>
        <taxon>Euteleostomi</taxon>
        <taxon>Archelosauria</taxon>
        <taxon>Archosauria</taxon>
        <taxon>Dinosauria</taxon>
        <taxon>Saurischia</taxon>
        <taxon>Theropoda</taxon>
        <taxon>Coelurosauria</taxon>
        <taxon>Aves</taxon>
        <taxon>Palaeognathae</taxon>
        <taxon>Apterygiformes</taxon>
        <taxon>Apterygidae</taxon>
        <taxon>Apteryx</taxon>
    </lineage>
</organism>
<feature type="compositionally biased region" description="Polar residues" evidence="2">
    <location>
        <begin position="240"/>
        <end position="249"/>
    </location>
</feature>
<evidence type="ECO:0000256" key="1">
    <source>
        <dbReference type="SAM" id="Coils"/>
    </source>
</evidence>
<feature type="compositionally biased region" description="Basic and acidic residues" evidence="2">
    <location>
        <begin position="149"/>
        <end position="166"/>
    </location>
</feature>
<proteinExistence type="predicted"/>
<feature type="region of interest" description="Disordered" evidence="2">
    <location>
        <begin position="1"/>
        <end position="25"/>
    </location>
</feature>
<feature type="region of interest" description="Disordered" evidence="2">
    <location>
        <begin position="121"/>
        <end position="249"/>
    </location>
</feature>
<feature type="compositionally biased region" description="Low complexity" evidence="2">
    <location>
        <begin position="194"/>
        <end position="208"/>
    </location>
</feature>
<feature type="compositionally biased region" description="Gly residues" evidence="2">
    <location>
        <begin position="210"/>
        <end position="219"/>
    </location>
</feature>
<sequence>MGWSRRTRGHEPGSPHGGGGEAGRLRCAASQGQRTAAVLQPRAAQARQDGWQPVLEPGRVLAWIRELQQGLDVCRCQNRESLAQLQRQEIAAEQEQRDLALLLQRCQALMEQVLRYEATLRRRSPGPRLPPEAPGSEQDPEQSEALLSRARELEEQELRQAQERPDASGQAEAPAEAEHSRQEGPAAEELQGLARDAQSARAAKQSSAMEGGGHPGLQGQGIRAATQGGRREEAMPDPRSPTQPQCSCC</sequence>
<dbReference type="Proteomes" id="UP001652627">
    <property type="component" value="Chromosome 10"/>
</dbReference>
<accession>A0ABM4F1U8</accession>
<reference evidence="4" key="1">
    <citation type="submission" date="2025-08" db="UniProtKB">
        <authorList>
            <consortium name="RefSeq"/>
        </authorList>
    </citation>
    <scope>IDENTIFICATION</scope>
    <source>
        <tissue evidence="4">Blood</tissue>
    </source>
</reference>
<gene>
    <name evidence="4" type="primary">LOC136992867</name>
</gene>
<keyword evidence="1" id="KW-0175">Coiled coil</keyword>
<keyword evidence="3" id="KW-1185">Reference proteome</keyword>
<evidence type="ECO:0000313" key="4">
    <source>
        <dbReference type="RefSeq" id="XP_067158924.1"/>
    </source>
</evidence>